<protein>
    <recommendedName>
        <fullName evidence="3">CENP-V/GFA domain-containing protein</fullName>
    </recommendedName>
</protein>
<dbReference type="Gene3D" id="2.170.150.70">
    <property type="match status" value="1"/>
</dbReference>
<organism evidence="1 2">
    <name type="scientific">Cyphellophora attinorum</name>
    <dbReference type="NCBI Taxonomy" id="1664694"/>
    <lineage>
        <taxon>Eukaryota</taxon>
        <taxon>Fungi</taxon>
        <taxon>Dikarya</taxon>
        <taxon>Ascomycota</taxon>
        <taxon>Pezizomycotina</taxon>
        <taxon>Eurotiomycetes</taxon>
        <taxon>Chaetothyriomycetidae</taxon>
        <taxon>Chaetothyriales</taxon>
        <taxon>Cyphellophoraceae</taxon>
        <taxon>Cyphellophora</taxon>
    </lineage>
</organism>
<keyword evidence="2" id="KW-1185">Reference proteome</keyword>
<sequence length="287" mass="31758">MTATEATSLFPPAATTLTGGCLCSAIRYEIRTPEAASRPLVPDALPTPSLPCRYTGSSGGGDTIDTRDSQLGRDQTRTLPTTYPIIELDHCGDCRRACGSLAQCWMVVPLSWATFMLVRRWTHGIPWGKSLSDLETSMVELRTRDVLLGLRKWMESTYAMHYSSDGASHRTFCGKCGTGLSFFYRPPNPAKARGNDAERYRDTYDDDDEEVFDIAIGTLDHDSLNLIGGMGESAAEGIGIQRHSHWSSEKSVEWIKEGLYRGWPRVRHPGGLPVAVVEEDKVLVNRE</sequence>
<dbReference type="SUPFAM" id="SSF51316">
    <property type="entry name" value="Mss4-like"/>
    <property type="match status" value="1"/>
</dbReference>
<dbReference type="GeneID" id="28739771"/>
<evidence type="ECO:0000313" key="2">
    <source>
        <dbReference type="Proteomes" id="UP000038010"/>
    </source>
</evidence>
<dbReference type="AlphaFoldDB" id="A0A0N1NZN3"/>
<dbReference type="STRING" id="1664694.A0A0N1NZN3"/>
<accession>A0A0N1NZN3</accession>
<proteinExistence type="predicted"/>
<dbReference type="RefSeq" id="XP_018000546.1">
    <property type="nucleotide sequence ID" value="XM_018147891.1"/>
</dbReference>
<evidence type="ECO:0008006" key="3">
    <source>
        <dbReference type="Google" id="ProtNLM"/>
    </source>
</evidence>
<gene>
    <name evidence="1" type="ORF">AB675_7517</name>
</gene>
<dbReference type="OrthoDB" id="6329284at2759"/>
<evidence type="ECO:0000313" key="1">
    <source>
        <dbReference type="EMBL" id="KPI40583.1"/>
    </source>
</evidence>
<dbReference type="Proteomes" id="UP000038010">
    <property type="component" value="Unassembled WGS sequence"/>
</dbReference>
<dbReference type="InterPro" id="IPR011057">
    <property type="entry name" value="Mss4-like_sf"/>
</dbReference>
<comment type="caution">
    <text evidence="1">The sequence shown here is derived from an EMBL/GenBank/DDBJ whole genome shotgun (WGS) entry which is preliminary data.</text>
</comment>
<dbReference type="EMBL" id="LFJN01000012">
    <property type="protein sequence ID" value="KPI40583.1"/>
    <property type="molecule type" value="Genomic_DNA"/>
</dbReference>
<name>A0A0N1NZN3_9EURO</name>
<dbReference type="VEuPathDB" id="FungiDB:AB675_7517"/>
<reference evidence="1 2" key="1">
    <citation type="submission" date="2015-06" db="EMBL/GenBank/DDBJ databases">
        <title>Draft genome of the ant-associated black yeast Phialophora attae CBS 131958.</title>
        <authorList>
            <person name="Moreno L.F."/>
            <person name="Stielow B.J."/>
            <person name="de Hoog S."/>
            <person name="Vicente V.A."/>
            <person name="Weiss V.A."/>
            <person name="de Vries M."/>
            <person name="Cruz L.M."/>
            <person name="Souza E.M."/>
        </authorList>
    </citation>
    <scope>NUCLEOTIDE SEQUENCE [LARGE SCALE GENOMIC DNA]</scope>
    <source>
        <strain evidence="1 2">CBS 131958</strain>
    </source>
</reference>